<dbReference type="EMBL" id="MG757156">
    <property type="protein sequence ID" value="AVD99634.1"/>
    <property type="molecule type" value="Genomic_DNA"/>
</dbReference>
<gene>
    <name evidence="1" type="ORF">SEA_CUKE_16</name>
</gene>
<evidence type="ECO:0000313" key="2">
    <source>
        <dbReference type="Proteomes" id="UP000240246"/>
    </source>
</evidence>
<reference evidence="2" key="1">
    <citation type="submission" date="2018-01" db="EMBL/GenBank/DDBJ databases">
        <authorList>
            <person name="Gaut B.S."/>
            <person name="Morton B.R."/>
            <person name="Clegg M.T."/>
            <person name="Duvall M.R."/>
        </authorList>
    </citation>
    <scope>NUCLEOTIDE SEQUENCE [LARGE SCALE GENOMIC DNA]</scope>
</reference>
<dbReference type="Proteomes" id="UP000240246">
    <property type="component" value="Segment"/>
</dbReference>
<evidence type="ECO:0000313" key="1">
    <source>
        <dbReference type="EMBL" id="AVD99634.1"/>
    </source>
</evidence>
<keyword evidence="2" id="KW-1185">Reference proteome</keyword>
<proteinExistence type="predicted"/>
<sequence>MTTALAIQLRCRSKLQGIIKKYSDDKVLLEIRCKDKWCADRSAGVVVLHYFNVETGELDHTKKFRDPKRPVRRKVKKQ</sequence>
<name>A0A2L1IWS9_9CAUD</name>
<organism evidence="1 2">
    <name type="scientific">Mycobacterium phage Cuke</name>
    <dbReference type="NCBI Taxonomy" id="2079417"/>
    <lineage>
        <taxon>Viruses</taxon>
        <taxon>Duplodnaviria</taxon>
        <taxon>Heunggongvirae</taxon>
        <taxon>Uroviricota</taxon>
        <taxon>Caudoviricetes</taxon>
        <taxon>Cukevirus</taxon>
        <taxon>Cukevirus cuke</taxon>
    </lineage>
</organism>
<accession>A0A2L1IWS9</accession>
<protein>
    <submittedName>
        <fullName evidence="1">Uncharacterized protein</fullName>
    </submittedName>
</protein>